<proteinExistence type="predicted"/>
<protein>
    <submittedName>
        <fullName evidence="2">Putative secreted peptide</fullName>
    </submittedName>
</protein>
<keyword evidence="1" id="KW-0472">Membrane</keyword>
<dbReference type="AlphaFoldDB" id="A0A2M3ZNX4"/>
<dbReference type="EMBL" id="GGFM01009452">
    <property type="protein sequence ID" value="MBW30203.1"/>
    <property type="molecule type" value="Transcribed_RNA"/>
</dbReference>
<sequence>MVTGVQSILFTGVYSYITFSLQIFFPMIDDLPLLTRKWHQGKHKTNNCLLSPKYPTIPSMCAWVHFNT</sequence>
<keyword evidence="1" id="KW-1133">Transmembrane helix</keyword>
<keyword evidence="1" id="KW-0812">Transmembrane</keyword>
<reference evidence="2" key="1">
    <citation type="submission" date="2018-01" db="EMBL/GenBank/DDBJ databases">
        <title>An insight into the sialome of Amazonian anophelines.</title>
        <authorList>
            <person name="Ribeiro J.M."/>
            <person name="Scarpassa V."/>
            <person name="Calvo E."/>
        </authorList>
    </citation>
    <scope>NUCLEOTIDE SEQUENCE</scope>
    <source>
        <tissue evidence="2">Salivary glands</tissue>
    </source>
</reference>
<accession>A0A2M3ZNX4</accession>
<evidence type="ECO:0000256" key="1">
    <source>
        <dbReference type="SAM" id="Phobius"/>
    </source>
</evidence>
<evidence type="ECO:0000313" key="2">
    <source>
        <dbReference type="EMBL" id="MBW30203.1"/>
    </source>
</evidence>
<feature type="transmembrane region" description="Helical" evidence="1">
    <location>
        <begin position="6"/>
        <end position="28"/>
    </location>
</feature>
<organism evidence="2">
    <name type="scientific">Anopheles braziliensis</name>
    <dbReference type="NCBI Taxonomy" id="58242"/>
    <lineage>
        <taxon>Eukaryota</taxon>
        <taxon>Metazoa</taxon>
        <taxon>Ecdysozoa</taxon>
        <taxon>Arthropoda</taxon>
        <taxon>Hexapoda</taxon>
        <taxon>Insecta</taxon>
        <taxon>Pterygota</taxon>
        <taxon>Neoptera</taxon>
        <taxon>Endopterygota</taxon>
        <taxon>Diptera</taxon>
        <taxon>Nematocera</taxon>
        <taxon>Culicoidea</taxon>
        <taxon>Culicidae</taxon>
        <taxon>Anophelinae</taxon>
        <taxon>Anopheles</taxon>
    </lineage>
</organism>
<name>A0A2M3ZNX4_9DIPT</name>